<keyword evidence="1" id="KW-0812">Transmembrane</keyword>
<feature type="transmembrane region" description="Helical" evidence="1">
    <location>
        <begin position="111"/>
        <end position="130"/>
    </location>
</feature>
<feature type="transmembrane region" description="Helical" evidence="1">
    <location>
        <begin position="83"/>
        <end position="105"/>
    </location>
</feature>
<gene>
    <name evidence="2" type="ORF">N011_06400</name>
</gene>
<organism evidence="2">
    <name type="scientific">Pseudomonas syringae CC1417</name>
    <dbReference type="NCBI Taxonomy" id="1357272"/>
    <lineage>
        <taxon>Bacteria</taxon>
        <taxon>Pseudomonadati</taxon>
        <taxon>Pseudomonadota</taxon>
        <taxon>Gammaproteobacteria</taxon>
        <taxon>Pseudomonadales</taxon>
        <taxon>Pseudomonadaceae</taxon>
        <taxon>Pseudomonas</taxon>
        <taxon>Pseudomonas syringae</taxon>
    </lineage>
</organism>
<accession>A0AAU8LKG6</accession>
<protein>
    <submittedName>
        <fullName evidence="2">Zinc ribbon domain-containing protein</fullName>
    </submittedName>
</protein>
<dbReference type="RefSeq" id="WP_024694627.1">
    <property type="nucleotide sequence ID" value="NZ_CP159362.1"/>
</dbReference>
<dbReference type="EMBL" id="CP159362">
    <property type="protein sequence ID" value="XCN68916.1"/>
    <property type="molecule type" value="Genomic_DNA"/>
</dbReference>
<keyword evidence="1" id="KW-1133">Transmembrane helix</keyword>
<evidence type="ECO:0000256" key="1">
    <source>
        <dbReference type="SAM" id="Phobius"/>
    </source>
</evidence>
<reference evidence="2" key="2">
    <citation type="submission" date="2024-07" db="EMBL/GenBank/DDBJ databases">
        <title>A complete genome sequence for Pseudomonas syringae CC1417.</title>
        <authorList>
            <person name="Baltrus D.A."/>
        </authorList>
    </citation>
    <scope>NUCLEOTIDE SEQUENCE</scope>
    <source>
        <strain evidence="2">CC1417</strain>
    </source>
</reference>
<dbReference type="AlphaFoldDB" id="A0AAU8LKG6"/>
<keyword evidence="1" id="KW-0472">Membrane</keyword>
<evidence type="ECO:0000313" key="2">
    <source>
        <dbReference type="EMBL" id="XCN68916.1"/>
    </source>
</evidence>
<reference evidence="2" key="1">
    <citation type="journal article" date="2014" name="Genome Announc.">
        <title>Draft Genome Sequences of a Phylogenetically Diverse Suite of Pseudomonas syringae Strains from Multiple Source Populations.</title>
        <authorList>
            <person name="Baltrus D.A."/>
            <person name="Yourstone S."/>
            <person name="Lind A."/>
            <person name="Guilbaud C."/>
            <person name="Sands D.C."/>
            <person name="Jones C.D."/>
            <person name="Morris C.E."/>
            <person name="Dangl J.L."/>
        </authorList>
    </citation>
    <scope>NUCLEOTIDE SEQUENCE</scope>
    <source>
        <strain evidence="2">CC1417</strain>
    </source>
</reference>
<proteinExistence type="predicted"/>
<name>A0AAU8LKG6_PSESX</name>
<sequence>MNCPKCSTPHEHIDRFCRRCGTSLSNATQHNTSNSGDHSFNAGQNNTFSGNTITFDSTHSEPQALIERVRTRPLAVAGQPVKIAWLIFSGVLGIVGSIASIWSVWRTGQQFFWMILLGFSMVTLFLGAILSRHRFARLAPFLTVESNKDGALFLTRIEGNCPKCDGILKLRDVGPKGYRQTLVRCTRNPDHKWSFDPTVLGEPEPFAGKPGAGI</sequence>